<protein>
    <submittedName>
        <fullName evidence="1">Uncharacterized protein</fullName>
    </submittedName>
</protein>
<comment type="caution">
    <text evidence="1">The sequence shown here is derived from an EMBL/GenBank/DDBJ whole genome shotgun (WGS) entry which is preliminary data.</text>
</comment>
<dbReference type="EMBL" id="CAHIKZ030000821">
    <property type="protein sequence ID" value="CAE1240291.1"/>
    <property type="molecule type" value="Genomic_DNA"/>
</dbReference>
<dbReference type="Proteomes" id="UP000597762">
    <property type="component" value="Unassembled WGS sequence"/>
</dbReference>
<reference evidence="1" key="1">
    <citation type="submission" date="2021-01" db="EMBL/GenBank/DDBJ databases">
        <authorList>
            <person name="Li R."/>
            <person name="Bekaert M."/>
        </authorList>
    </citation>
    <scope>NUCLEOTIDE SEQUENCE</scope>
    <source>
        <strain evidence="1">Farmed</strain>
    </source>
</reference>
<organism evidence="1 2">
    <name type="scientific">Acanthosepion pharaonis</name>
    <name type="common">Pharaoh cuttlefish</name>
    <name type="synonym">Sepia pharaonis</name>
    <dbReference type="NCBI Taxonomy" id="158019"/>
    <lineage>
        <taxon>Eukaryota</taxon>
        <taxon>Metazoa</taxon>
        <taxon>Spiralia</taxon>
        <taxon>Lophotrochozoa</taxon>
        <taxon>Mollusca</taxon>
        <taxon>Cephalopoda</taxon>
        <taxon>Coleoidea</taxon>
        <taxon>Decapodiformes</taxon>
        <taxon>Sepiida</taxon>
        <taxon>Sepiina</taxon>
        <taxon>Sepiidae</taxon>
        <taxon>Acanthosepion</taxon>
    </lineage>
</organism>
<gene>
    <name evidence="1" type="ORF">SPHA_22236</name>
</gene>
<evidence type="ECO:0000313" key="1">
    <source>
        <dbReference type="EMBL" id="CAE1240291.1"/>
    </source>
</evidence>
<dbReference type="AlphaFoldDB" id="A0A812BQR2"/>
<keyword evidence="2" id="KW-1185">Reference proteome</keyword>
<sequence length="480" mass="53474">MPAVQCPFPNCDYTTPDLDAAIVAALITTHGAVHTTGTSAQTTPVEKVKRPTLTAAGSSEDWAYFQSPWIDYVAATKVSGREAVIQLLECCDEPLRRDLIRTSGGNLTDKTIDVVMCAIRKLAVREENTMVARVTLHNMRQDQDEPVRHFGARLRGQADICRFVIKCPSCKYNVNYTDAIVRDVLSRGIADPDIQLDLLGDKNQDMSLEEVFQFIEAKEAGKRSASRLLNTYSVEAARSSYQRTKHPLDEDKQGPCSYCGKRGYDMKGTTRIRRNQCTAFAHKCERCHRDNHFETIYRSKDTPIDRRPSQTERFNKGNAVFNSLCNAKDDSSDDKICNINSNHRGRQQVSIPLNHHVYDSLSNTWIKRNSKPQPFINLTVEALPGDHKTLGIELLARSTAVSVPAMDDTGCQSCLAGLKVIHRLGLRESDLIPVTMHMHMATNSTLRAKHAQCNRNAPSNPSISTSLSNEPGIPFPVSLC</sequence>
<proteinExistence type="predicted"/>
<accession>A0A812BQR2</accession>
<dbReference type="OrthoDB" id="6143850at2759"/>
<name>A0A812BQR2_ACAPH</name>
<evidence type="ECO:0000313" key="2">
    <source>
        <dbReference type="Proteomes" id="UP000597762"/>
    </source>
</evidence>